<evidence type="ECO:0000313" key="2">
    <source>
        <dbReference type="EMBL" id="THG24177.1"/>
    </source>
</evidence>
<dbReference type="EMBL" id="SSTF01000034">
    <property type="protein sequence ID" value="THG24177.1"/>
    <property type="molecule type" value="Genomic_DNA"/>
</dbReference>
<dbReference type="InterPro" id="IPR025579">
    <property type="entry name" value="DUF4357"/>
</dbReference>
<sequence length="144" mass="15996">MHFIFHHADQNTAIISIVSVRGRQHSNHSRHNRQPCTLCPHHHPRSRSATCHPPFVRVFSLLQSPTFLRRANVAADGTVRADVHFSSPSQAAAFATGHSCNGWAQWKTRWAINQRLPPASKLFFAALAVIVRHGMAISSQASHA</sequence>
<feature type="domain" description="DUF4357" evidence="1">
    <location>
        <begin position="79"/>
        <end position="108"/>
    </location>
</feature>
<proteinExistence type="predicted"/>
<dbReference type="RefSeq" id="WP_136511722.1">
    <property type="nucleotide sequence ID" value="NZ_SSTF01000034.1"/>
</dbReference>
<reference evidence="2 3" key="1">
    <citation type="submission" date="2019-04" db="EMBL/GenBank/DDBJ databases">
        <title>Microbes associate with the intestines of laboratory mice.</title>
        <authorList>
            <person name="Navarre W."/>
            <person name="Wong E."/>
            <person name="Huang K.C."/>
            <person name="Tropini C."/>
            <person name="Ng K."/>
            <person name="Yu B."/>
        </authorList>
    </citation>
    <scope>NUCLEOTIDE SEQUENCE [LARGE SCALE GENOMIC DNA]</scope>
    <source>
        <strain evidence="2 3">NM87_A27A</strain>
    </source>
</reference>
<accession>A0A4V3WRJ2</accession>
<dbReference type="AlphaFoldDB" id="A0A4V3WRJ2"/>
<dbReference type="Pfam" id="PF14267">
    <property type="entry name" value="DUF4357"/>
    <property type="match status" value="1"/>
</dbReference>
<evidence type="ECO:0000259" key="1">
    <source>
        <dbReference type="Pfam" id="PF14267"/>
    </source>
</evidence>
<protein>
    <submittedName>
        <fullName evidence="2">DUF4357 domain-containing protein</fullName>
    </submittedName>
</protein>
<name>A0A4V3WRJ2_9BIFI</name>
<gene>
    <name evidence="2" type="ORF">E5991_08940</name>
</gene>
<organism evidence="2 3">
    <name type="scientific">Bifidobacterium pseudolongum</name>
    <dbReference type="NCBI Taxonomy" id="1694"/>
    <lineage>
        <taxon>Bacteria</taxon>
        <taxon>Bacillati</taxon>
        <taxon>Actinomycetota</taxon>
        <taxon>Actinomycetes</taxon>
        <taxon>Bifidobacteriales</taxon>
        <taxon>Bifidobacteriaceae</taxon>
        <taxon>Bifidobacterium</taxon>
    </lineage>
</organism>
<evidence type="ECO:0000313" key="3">
    <source>
        <dbReference type="Proteomes" id="UP000306798"/>
    </source>
</evidence>
<comment type="caution">
    <text evidence="2">The sequence shown here is derived from an EMBL/GenBank/DDBJ whole genome shotgun (WGS) entry which is preliminary data.</text>
</comment>
<dbReference type="Proteomes" id="UP000306798">
    <property type="component" value="Unassembled WGS sequence"/>
</dbReference>